<dbReference type="EMBL" id="JNVC02000005">
    <property type="protein sequence ID" value="KEZ51477.1"/>
    <property type="molecule type" value="Genomic_DNA"/>
</dbReference>
<evidence type="ECO:0000259" key="1">
    <source>
        <dbReference type="PROSITE" id="PS50965"/>
    </source>
</evidence>
<dbReference type="AlphaFoldDB" id="A0A084GVW5"/>
<sequence length="307" mass="36307">MYLKDLRESKELLMYRKLNARKNLNAEEAAHHLNLEKGFEGEKQFEAWLKLHQGNGIILSDLLLETNQTTYQIDSLYLSPQKIYLFEVKNFEGDYHLDKDKWLSPVKKEVKNPLLQLSRNETLFRILLQEHHFQLPIEAILVFINPRFHLYQASSSHPIIFHSQLDRFAKALKKNSAAPLKAFHSKLAEKLLALHQEESRFERLPEYEYDELEKGVGCRFCGSIYSTFQNSKFHCSNCEFAESHFPAILRAIEEFQFLFPERKLTVEQVWEWCHLVKSKKTIRKILNNHFFQTGNGRAIHYVPREKV</sequence>
<evidence type="ECO:0000313" key="3">
    <source>
        <dbReference type="Proteomes" id="UP000028549"/>
    </source>
</evidence>
<dbReference type="Proteomes" id="UP000028549">
    <property type="component" value="Unassembled WGS sequence"/>
</dbReference>
<comment type="caution">
    <text evidence="2">The sequence shown here is derived from an EMBL/GenBank/DDBJ whole genome shotgun (WGS) entry which is preliminary data.</text>
</comment>
<dbReference type="PROSITE" id="PS50965">
    <property type="entry name" value="NERD"/>
    <property type="match status" value="1"/>
</dbReference>
<organism evidence="2 3">
    <name type="scientific">Metabacillus indicus</name>
    <name type="common">Bacillus indicus</name>
    <dbReference type="NCBI Taxonomy" id="246786"/>
    <lineage>
        <taxon>Bacteria</taxon>
        <taxon>Bacillati</taxon>
        <taxon>Bacillota</taxon>
        <taxon>Bacilli</taxon>
        <taxon>Bacillales</taxon>
        <taxon>Bacillaceae</taxon>
        <taxon>Metabacillus</taxon>
    </lineage>
</organism>
<keyword evidence="3" id="KW-1185">Reference proteome</keyword>
<reference evidence="2 3" key="1">
    <citation type="journal article" date="2005" name="Int. J. Syst. Evol. Microbiol.">
        <title>Bacillus cibi sp. nov., isolated from jeotgal, a traditional Korean fermented seafood.</title>
        <authorList>
            <person name="Yoon J.H."/>
            <person name="Lee C.H."/>
            <person name="Oh T.K."/>
        </authorList>
    </citation>
    <scope>NUCLEOTIDE SEQUENCE [LARGE SCALE GENOMIC DNA]</scope>
    <source>
        <strain evidence="2 3">DSM 16189</strain>
    </source>
</reference>
<evidence type="ECO:0000313" key="2">
    <source>
        <dbReference type="EMBL" id="KEZ51477.1"/>
    </source>
</evidence>
<accession>A0A084GVW5</accession>
<proteinExistence type="predicted"/>
<protein>
    <recommendedName>
        <fullName evidence="1">NERD domain-containing protein</fullName>
    </recommendedName>
</protein>
<dbReference type="InterPro" id="IPR011528">
    <property type="entry name" value="NERD"/>
</dbReference>
<dbReference type="STRING" id="246786.GS18_0210035"/>
<name>A0A084GVW5_METID</name>
<feature type="domain" description="NERD" evidence="1">
    <location>
        <begin position="37"/>
        <end position="147"/>
    </location>
</feature>
<dbReference type="Pfam" id="PF08378">
    <property type="entry name" value="NERD"/>
    <property type="match status" value="1"/>
</dbReference>
<gene>
    <name evidence="2" type="ORF">GS18_0210035</name>
</gene>